<gene>
    <name evidence="1" type="ORF">M404DRAFT_1006882</name>
</gene>
<proteinExistence type="predicted"/>
<dbReference type="Proteomes" id="UP000054217">
    <property type="component" value="Unassembled WGS sequence"/>
</dbReference>
<sequence>MESTTDTPADIGVWYLCNGGVRRPLRKLALQYNLGLANTSQAILIRRGDS</sequence>
<evidence type="ECO:0000313" key="1">
    <source>
        <dbReference type="EMBL" id="KIN96265.1"/>
    </source>
</evidence>
<keyword evidence="2" id="KW-1185">Reference proteome</keyword>
<dbReference type="AlphaFoldDB" id="A0A0C3NKT9"/>
<organism evidence="1 2">
    <name type="scientific">Pisolithus tinctorius Marx 270</name>
    <dbReference type="NCBI Taxonomy" id="870435"/>
    <lineage>
        <taxon>Eukaryota</taxon>
        <taxon>Fungi</taxon>
        <taxon>Dikarya</taxon>
        <taxon>Basidiomycota</taxon>
        <taxon>Agaricomycotina</taxon>
        <taxon>Agaricomycetes</taxon>
        <taxon>Agaricomycetidae</taxon>
        <taxon>Boletales</taxon>
        <taxon>Sclerodermatineae</taxon>
        <taxon>Pisolithaceae</taxon>
        <taxon>Pisolithus</taxon>
    </lineage>
</organism>
<accession>A0A0C3NKT9</accession>
<dbReference type="InParanoid" id="A0A0C3NKT9"/>
<reference evidence="1 2" key="1">
    <citation type="submission" date="2014-04" db="EMBL/GenBank/DDBJ databases">
        <authorList>
            <consortium name="DOE Joint Genome Institute"/>
            <person name="Kuo A."/>
            <person name="Kohler A."/>
            <person name="Costa M.D."/>
            <person name="Nagy L.G."/>
            <person name="Floudas D."/>
            <person name="Copeland A."/>
            <person name="Barry K.W."/>
            <person name="Cichocki N."/>
            <person name="Veneault-Fourrey C."/>
            <person name="LaButti K."/>
            <person name="Lindquist E.A."/>
            <person name="Lipzen A."/>
            <person name="Lundell T."/>
            <person name="Morin E."/>
            <person name="Murat C."/>
            <person name="Sun H."/>
            <person name="Tunlid A."/>
            <person name="Henrissat B."/>
            <person name="Grigoriev I.V."/>
            <person name="Hibbett D.S."/>
            <person name="Martin F."/>
            <person name="Nordberg H.P."/>
            <person name="Cantor M.N."/>
            <person name="Hua S.X."/>
        </authorList>
    </citation>
    <scope>NUCLEOTIDE SEQUENCE [LARGE SCALE GENOMIC DNA]</scope>
    <source>
        <strain evidence="1 2">Marx 270</strain>
    </source>
</reference>
<reference evidence="2" key="2">
    <citation type="submission" date="2015-01" db="EMBL/GenBank/DDBJ databases">
        <title>Evolutionary Origins and Diversification of the Mycorrhizal Mutualists.</title>
        <authorList>
            <consortium name="DOE Joint Genome Institute"/>
            <consortium name="Mycorrhizal Genomics Consortium"/>
            <person name="Kohler A."/>
            <person name="Kuo A."/>
            <person name="Nagy L.G."/>
            <person name="Floudas D."/>
            <person name="Copeland A."/>
            <person name="Barry K.W."/>
            <person name="Cichocki N."/>
            <person name="Veneault-Fourrey C."/>
            <person name="LaButti K."/>
            <person name="Lindquist E.A."/>
            <person name="Lipzen A."/>
            <person name="Lundell T."/>
            <person name="Morin E."/>
            <person name="Murat C."/>
            <person name="Riley R."/>
            <person name="Ohm R."/>
            <person name="Sun H."/>
            <person name="Tunlid A."/>
            <person name="Henrissat B."/>
            <person name="Grigoriev I.V."/>
            <person name="Hibbett D.S."/>
            <person name="Martin F."/>
        </authorList>
    </citation>
    <scope>NUCLEOTIDE SEQUENCE [LARGE SCALE GENOMIC DNA]</scope>
    <source>
        <strain evidence="2">Marx 270</strain>
    </source>
</reference>
<evidence type="ECO:0000313" key="2">
    <source>
        <dbReference type="Proteomes" id="UP000054217"/>
    </source>
</evidence>
<protein>
    <submittedName>
        <fullName evidence="1">Uncharacterized protein</fullName>
    </submittedName>
</protein>
<dbReference type="EMBL" id="KN832050">
    <property type="protein sequence ID" value="KIN96265.1"/>
    <property type="molecule type" value="Genomic_DNA"/>
</dbReference>
<dbReference type="HOGENOM" id="CLU_3125640_0_0_1"/>
<name>A0A0C3NKT9_PISTI</name>